<proteinExistence type="inferred from homology"/>
<dbReference type="EMBL" id="NMUH01006574">
    <property type="protein sequence ID" value="MQM15565.1"/>
    <property type="molecule type" value="Genomic_DNA"/>
</dbReference>
<dbReference type="Pfam" id="PF04885">
    <property type="entry name" value="Stig1"/>
    <property type="match status" value="1"/>
</dbReference>
<accession>A0A843X8C3</accession>
<comment type="caution">
    <text evidence="3">The sequence shown here is derived from an EMBL/GenBank/DDBJ whole genome shotgun (WGS) entry which is preliminary data.</text>
</comment>
<gene>
    <name evidence="3" type="ORF">Taro_048507</name>
</gene>
<name>A0A843X8C3_COLES</name>
<evidence type="ECO:0000313" key="4">
    <source>
        <dbReference type="Proteomes" id="UP000652761"/>
    </source>
</evidence>
<reference evidence="3" key="1">
    <citation type="submission" date="2017-07" db="EMBL/GenBank/DDBJ databases">
        <title>Taro Niue Genome Assembly and Annotation.</title>
        <authorList>
            <person name="Atibalentja N."/>
            <person name="Keating K."/>
            <person name="Fields C.J."/>
        </authorList>
    </citation>
    <scope>NUCLEOTIDE SEQUENCE</scope>
    <source>
        <strain evidence="3">Niue_2</strain>
        <tissue evidence="3">Leaf</tissue>
    </source>
</reference>
<dbReference type="PANTHER" id="PTHR33227">
    <property type="entry name" value="STIGMA-SPECIFIC STIG1-LIKE PROTEIN 3"/>
    <property type="match status" value="1"/>
</dbReference>
<evidence type="ECO:0000256" key="1">
    <source>
        <dbReference type="ARBA" id="ARBA00006010"/>
    </source>
</evidence>
<comment type="similarity">
    <text evidence="1">Belongs to the STIG1 family.</text>
</comment>
<evidence type="ECO:0000256" key="2">
    <source>
        <dbReference type="ARBA" id="ARBA00022729"/>
    </source>
</evidence>
<sequence>MCAPIDAPFQARSRGVTTVHLSIQAYKRHRQAQPFRRASRVFGSNSKVPNIISMSEHFQDPRDSLRTPLILFGLGTTYRTGPIRRAARNPATASQWLEKVASTHNHPRETSCWRRPWVCQEERGRFQLPFGRKACCNNLCVDVSSDANSCRVRCPFSWTYCNGVCIDPKANPFHCGAYNNRCAIDSVYSHGMCGYAQQQPPPLPHIPFLRPCKHSLPQQPPHKHP</sequence>
<dbReference type="Proteomes" id="UP000652761">
    <property type="component" value="Unassembled WGS sequence"/>
</dbReference>
<evidence type="ECO:0000313" key="3">
    <source>
        <dbReference type="EMBL" id="MQM15565.1"/>
    </source>
</evidence>
<dbReference type="InterPro" id="IPR006969">
    <property type="entry name" value="Stig-like"/>
</dbReference>
<dbReference type="AlphaFoldDB" id="A0A843X8C3"/>
<organism evidence="3 4">
    <name type="scientific">Colocasia esculenta</name>
    <name type="common">Wild taro</name>
    <name type="synonym">Arum esculentum</name>
    <dbReference type="NCBI Taxonomy" id="4460"/>
    <lineage>
        <taxon>Eukaryota</taxon>
        <taxon>Viridiplantae</taxon>
        <taxon>Streptophyta</taxon>
        <taxon>Embryophyta</taxon>
        <taxon>Tracheophyta</taxon>
        <taxon>Spermatophyta</taxon>
        <taxon>Magnoliopsida</taxon>
        <taxon>Liliopsida</taxon>
        <taxon>Araceae</taxon>
        <taxon>Aroideae</taxon>
        <taxon>Colocasieae</taxon>
        <taxon>Colocasia</taxon>
    </lineage>
</organism>
<keyword evidence="4" id="KW-1185">Reference proteome</keyword>
<keyword evidence="2" id="KW-0732">Signal</keyword>
<dbReference type="PANTHER" id="PTHR33227:SF48">
    <property type="entry name" value="STIGMA-SPECIFIC STIG1-LIKE PROTEIN 4"/>
    <property type="match status" value="1"/>
</dbReference>
<protein>
    <submittedName>
        <fullName evidence="3">Uncharacterized protein</fullName>
    </submittedName>
</protein>
<dbReference type="OrthoDB" id="2013942at2759"/>